<keyword evidence="2" id="KW-1185">Reference proteome</keyword>
<organism evidence="1 2">
    <name type="scientific">Paenibacillus puldeungensis</name>
    <dbReference type="NCBI Taxonomy" id="696536"/>
    <lineage>
        <taxon>Bacteria</taxon>
        <taxon>Bacillati</taxon>
        <taxon>Bacillota</taxon>
        <taxon>Bacilli</taxon>
        <taxon>Bacillales</taxon>
        <taxon>Paenibacillaceae</taxon>
        <taxon>Paenibacillus</taxon>
    </lineage>
</organism>
<comment type="caution">
    <text evidence="1">The sequence shown here is derived from an EMBL/GenBank/DDBJ whole genome shotgun (WGS) entry which is preliminary data.</text>
</comment>
<evidence type="ECO:0000313" key="1">
    <source>
        <dbReference type="EMBL" id="MFD1177961.1"/>
    </source>
</evidence>
<sequence>MDGSKVSVSSGKLQSSVVPIVIEM</sequence>
<accession>A0ABW3S0N9</accession>
<gene>
    <name evidence="1" type="ORF">ACFQ3W_16860</name>
</gene>
<name>A0ABW3S0N9_9BACL</name>
<evidence type="ECO:0000313" key="2">
    <source>
        <dbReference type="Proteomes" id="UP001597262"/>
    </source>
</evidence>
<reference evidence="2" key="1">
    <citation type="journal article" date="2019" name="Int. J. Syst. Evol. Microbiol.">
        <title>The Global Catalogue of Microorganisms (GCM) 10K type strain sequencing project: providing services to taxonomists for standard genome sequencing and annotation.</title>
        <authorList>
            <consortium name="The Broad Institute Genomics Platform"/>
            <consortium name="The Broad Institute Genome Sequencing Center for Infectious Disease"/>
            <person name="Wu L."/>
            <person name="Ma J."/>
        </authorList>
    </citation>
    <scope>NUCLEOTIDE SEQUENCE [LARGE SCALE GENOMIC DNA]</scope>
    <source>
        <strain evidence="2">CCUG 59189</strain>
    </source>
</reference>
<proteinExistence type="predicted"/>
<dbReference type="EMBL" id="JBHTLM010000013">
    <property type="protein sequence ID" value="MFD1177961.1"/>
    <property type="molecule type" value="Genomic_DNA"/>
</dbReference>
<protein>
    <submittedName>
        <fullName evidence="1">Uncharacterized protein</fullName>
    </submittedName>
</protein>
<dbReference type="RefSeq" id="WP_379320550.1">
    <property type="nucleotide sequence ID" value="NZ_JBHTLM010000013.1"/>
</dbReference>
<dbReference type="Proteomes" id="UP001597262">
    <property type="component" value="Unassembled WGS sequence"/>
</dbReference>